<evidence type="ECO:0000313" key="14">
    <source>
        <dbReference type="RefSeq" id="XP_027102704.1"/>
    </source>
</evidence>
<dbReference type="GO" id="GO:0051607">
    <property type="term" value="P:defense response to virus"/>
    <property type="evidence" value="ECO:0007669"/>
    <property type="project" value="UniProtKB-ARBA"/>
</dbReference>
<dbReference type="SUPFAM" id="SSF52540">
    <property type="entry name" value="P-loop containing nucleoside triphosphate hydrolases"/>
    <property type="match status" value="1"/>
</dbReference>
<feature type="domain" description="NB-ARC" evidence="11">
    <location>
        <begin position="324"/>
        <end position="496"/>
    </location>
</feature>
<accession>A0A6P6VI30</accession>
<proteinExistence type="inferred from homology"/>
<dbReference type="InterPro" id="IPR032675">
    <property type="entry name" value="LRR_dom_sf"/>
</dbReference>
<keyword evidence="7" id="KW-0677">Repeat</keyword>
<evidence type="ECO:0000256" key="4">
    <source>
        <dbReference type="ARBA" id="ARBA00022490"/>
    </source>
</evidence>
<evidence type="ECO:0000256" key="6">
    <source>
        <dbReference type="ARBA" id="ARBA00022667"/>
    </source>
</evidence>
<keyword evidence="8" id="KW-0547">Nucleotide-binding</keyword>
<keyword evidence="9" id="KW-0611">Plant defense</keyword>
<evidence type="ECO:0000256" key="8">
    <source>
        <dbReference type="ARBA" id="ARBA00022741"/>
    </source>
</evidence>
<evidence type="ECO:0000313" key="13">
    <source>
        <dbReference type="Proteomes" id="UP001652660"/>
    </source>
</evidence>
<dbReference type="GO" id="GO:0005524">
    <property type="term" value="F:ATP binding"/>
    <property type="evidence" value="ECO:0007669"/>
    <property type="project" value="UniProtKB-KW"/>
</dbReference>
<evidence type="ECO:0000256" key="5">
    <source>
        <dbReference type="ARBA" id="ARBA00022614"/>
    </source>
</evidence>
<dbReference type="SUPFAM" id="SSF52058">
    <property type="entry name" value="L domain-like"/>
    <property type="match status" value="1"/>
</dbReference>
<sequence>MAYAAVASLVQTLEYVLKFSHLVFQIKIKRAEVYNKRVAEVIKLLEATSNESEYHLEQAIDILESPKGKQVIRFQDDSGWLLSQYRLPRRGGRVLSVEMPEMEEQKKNILEEIDSFQAGLNVFFGVTGPHIIRGDTRNYFLWQLVRTLVGEQRLGSDQLKKKIVYFYKVTRDTTNLCKELQSLLIILDNPSNKCHDILKSIQDVAYRARDIFDLRMIENQVEPALTYCLRVRKGDLEGKSSFSFEERVNRIFGLEERVNCLFGANAGKFLRQTLENVRSIKNNIKEINSEELTVEDLQLGSASLDGSHQAQGSTNQEDAVVGLDDDMRRITEKLTRPPPFQLEILTIVGMGGIGKTTLARKVFGHCSIVLHFHCRAWVTVSQVYEVKDLLFSLLCSVSEPTYEKHEKSKEDIGEELYRKLKGRTYLIVMDDLWSIKAWNAVQGYLPDDRKGSRIILTGRSIITELKPEEKPYHFMRLLDRDHSWELLEKVVFGRKSCPHELVDVGKQIADKCEGLPLAIVVVAGLLLRTTRRLDCWQDIADSVRSLMRNDPTNCLDILALSYKKLPNRLKACWLYLGAFPEDCDIEVQKLVHLWVAEGFLDPEPIADTEQVAEDYLDDLIGRNLVSVGRRNFDGKVKTCRLHDFLRELCVREAEKEKFMYVTPRGAQGFRTGIRDMYRLSITDYSVPSFRHAISFMCFSLGYGFSPDLLLLELQLKLLRVLDIYFLHFDHFPIQVVEMVHLRYIAFNVTYELPPSMSQLRNLQTILIRGPWESPILSLEYWSMPSLRHFHCSVVSHLKKPTIGRKSFDRLFAPEYLLSLSTISFSSCTREVFNIMPQLKKLGICETEKDYITGVSSECLANLHLLCKLDTLKCSFFKETSKTRDLCRFSLPYKLKNLTLSWSYLPWGDMAIFANLGHLTVLKLKNFAFQGPRWELNEGIFGCLKSLLIESTDLVHWEATSTDHFPCLEHLLLRSCKSLEEIPYGIGELPTLSLLEVHYCSKSAEDSAKEFGEEIEGLKVVTRSDI</sequence>
<dbReference type="InterPro" id="IPR002182">
    <property type="entry name" value="NB-ARC"/>
</dbReference>
<keyword evidence="13" id="KW-1185">Reference proteome</keyword>
<dbReference type="InterPro" id="IPR036388">
    <property type="entry name" value="WH-like_DNA-bd_sf"/>
</dbReference>
<dbReference type="InterPro" id="IPR058922">
    <property type="entry name" value="WHD_DRP"/>
</dbReference>
<dbReference type="PANTHER" id="PTHR23155:SF1152">
    <property type="entry name" value="AAA+ ATPASE DOMAIN-CONTAINING PROTEIN"/>
    <property type="match status" value="1"/>
</dbReference>
<keyword evidence="5" id="KW-0433">Leucine-rich repeat</keyword>
<evidence type="ECO:0000259" key="11">
    <source>
        <dbReference type="Pfam" id="PF00931"/>
    </source>
</evidence>
<dbReference type="PANTHER" id="PTHR23155">
    <property type="entry name" value="DISEASE RESISTANCE PROTEIN RP"/>
    <property type="match status" value="1"/>
</dbReference>
<dbReference type="FunFam" id="1.10.10.10:FF:000322">
    <property type="entry name" value="Probable disease resistance protein At1g63360"/>
    <property type="match status" value="1"/>
</dbReference>
<dbReference type="InterPro" id="IPR044974">
    <property type="entry name" value="Disease_R_plants"/>
</dbReference>
<dbReference type="Gene3D" id="3.80.10.10">
    <property type="entry name" value="Ribonuclease Inhibitor"/>
    <property type="match status" value="1"/>
</dbReference>
<reference evidence="14" key="2">
    <citation type="submission" date="2025-08" db="UniProtKB">
        <authorList>
            <consortium name="RefSeq"/>
        </authorList>
    </citation>
    <scope>IDENTIFICATION</scope>
    <source>
        <tissue evidence="14">Leaves</tissue>
    </source>
</reference>
<dbReference type="Pfam" id="PF00931">
    <property type="entry name" value="NB-ARC"/>
    <property type="match status" value="1"/>
</dbReference>
<name>A0A6P6VI30_COFAR</name>
<dbReference type="Proteomes" id="UP001652660">
    <property type="component" value="Chromosome 2c"/>
</dbReference>
<evidence type="ECO:0000256" key="3">
    <source>
        <dbReference type="ARBA" id="ARBA00008894"/>
    </source>
</evidence>
<evidence type="ECO:0000256" key="2">
    <source>
        <dbReference type="ARBA" id="ARBA00004496"/>
    </source>
</evidence>
<dbReference type="Gene3D" id="1.10.10.10">
    <property type="entry name" value="Winged helix-like DNA-binding domain superfamily/Winged helix DNA-binding domain"/>
    <property type="match status" value="1"/>
</dbReference>
<evidence type="ECO:0000256" key="1">
    <source>
        <dbReference type="ARBA" id="ARBA00002074"/>
    </source>
</evidence>
<dbReference type="OrthoDB" id="1478287at2759"/>
<keyword evidence="6" id="KW-0381">Hypersensitive response</keyword>
<dbReference type="InterPro" id="IPR042197">
    <property type="entry name" value="Apaf_helical"/>
</dbReference>
<evidence type="ECO:0000259" key="12">
    <source>
        <dbReference type="Pfam" id="PF23559"/>
    </source>
</evidence>
<dbReference type="GO" id="GO:0009626">
    <property type="term" value="P:plant-type hypersensitive response"/>
    <property type="evidence" value="ECO:0007669"/>
    <property type="project" value="UniProtKB-KW"/>
</dbReference>
<feature type="domain" description="Disease resistance protein winged helix" evidence="12">
    <location>
        <begin position="579"/>
        <end position="648"/>
    </location>
</feature>
<keyword evidence="10" id="KW-0067">ATP-binding</keyword>
<dbReference type="GO" id="GO:0043531">
    <property type="term" value="F:ADP binding"/>
    <property type="evidence" value="ECO:0007669"/>
    <property type="project" value="InterPro"/>
</dbReference>
<dbReference type="PRINTS" id="PR00364">
    <property type="entry name" value="DISEASERSIST"/>
</dbReference>
<dbReference type="Pfam" id="PF23559">
    <property type="entry name" value="WHD_DRP"/>
    <property type="match status" value="1"/>
</dbReference>
<dbReference type="Gene3D" id="1.10.8.430">
    <property type="entry name" value="Helical domain of apoptotic protease-activating factors"/>
    <property type="match status" value="1"/>
</dbReference>
<evidence type="ECO:0000256" key="9">
    <source>
        <dbReference type="ARBA" id="ARBA00022821"/>
    </source>
</evidence>
<dbReference type="GO" id="GO:0005737">
    <property type="term" value="C:cytoplasm"/>
    <property type="evidence" value="ECO:0007669"/>
    <property type="project" value="UniProtKB-SubCell"/>
</dbReference>
<evidence type="ECO:0000256" key="10">
    <source>
        <dbReference type="ARBA" id="ARBA00022840"/>
    </source>
</evidence>
<protein>
    <submittedName>
        <fullName evidence="14">Late blight resistance protein homolog R1A-3</fullName>
    </submittedName>
</protein>
<gene>
    <name evidence="14" type="primary">LOC113723945</name>
</gene>
<dbReference type="GeneID" id="113723945"/>
<keyword evidence="4" id="KW-0963">Cytoplasm</keyword>
<evidence type="ECO:0000256" key="7">
    <source>
        <dbReference type="ARBA" id="ARBA00022737"/>
    </source>
</evidence>
<dbReference type="AlphaFoldDB" id="A0A6P6VI30"/>
<dbReference type="Gene3D" id="3.40.50.300">
    <property type="entry name" value="P-loop containing nucleotide triphosphate hydrolases"/>
    <property type="match status" value="1"/>
</dbReference>
<reference evidence="13" key="1">
    <citation type="journal article" date="2025" name="Foods">
        <title>Unveiling the Microbial Signatures of Arabica Coffee Cherries: Insights into Ripeness Specific Diversity, Functional Traits, and Implications for Quality and Safety.</title>
        <authorList>
            <consortium name="RefSeq"/>
            <person name="Tenea G.N."/>
            <person name="Cifuentes V."/>
            <person name="Reyes P."/>
            <person name="Cevallos-Vallejos M."/>
        </authorList>
    </citation>
    <scope>NUCLEOTIDE SEQUENCE [LARGE SCALE GENOMIC DNA]</scope>
</reference>
<dbReference type="InterPro" id="IPR027417">
    <property type="entry name" value="P-loop_NTPase"/>
</dbReference>
<comment type="subcellular location">
    <subcellularLocation>
        <location evidence="2">Cytoplasm</location>
    </subcellularLocation>
</comment>
<dbReference type="RefSeq" id="XP_027102704.1">
    <property type="nucleotide sequence ID" value="XM_027246903.1"/>
</dbReference>
<dbReference type="FunFam" id="3.40.50.300:FF:001091">
    <property type="entry name" value="Probable disease resistance protein At1g61300"/>
    <property type="match status" value="1"/>
</dbReference>
<comment type="function">
    <text evidence="1">Confers resistance to late blight (Phytophthora infestans) races carrying the avirulence gene Avr1. Resistance proteins guard the plant against pathogens that contain an appropriate avirulence protein via an indirect interaction with this avirulence protein. That triggers a defense system including the hypersensitive response, which restricts the pathogen growth.</text>
</comment>
<comment type="similarity">
    <text evidence="3">Belongs to the disease resistance NB-LRR family.</text>
</comment>
<organism evidence="13 14">
    <name type="scientific">Coffea arabica</name>
    <name type="common">Arabian coffee</name>
    <dbReference type="NCBI Taxonomy" id="13443"/>
    <lineage>
        <taxon>Eukaryota</taxon>
        <taxon>Viridiplantae</taxon>
        <taxon>Streptophyta</taxon>
        <taxon>Embryophyta</taxon>
        <taxon>Tracheophyta</taxon>
        <taxon>Spermatophyta</taxon>
        <taxon>Magnoliopsida</taxon>
        <taxon>eudicotyledons</taxon>
        <taxon>Gunneridae</taxon>
        <taxon>Pentapetalae</taxon>
        <taxon>asterids</taxon>
        <taxon>lamiids</taxon>
        <taxon>Gentianales</taxon>
        <taxon>Rubiaceae</taxon>
        <taxon>Ixoroideae</taxon>
        <taxon>Gardenieae complex</taxon>
        <taxon>Bertiereae - Coffeeae clade</taxon>
        <taxon>Coffeeae</taxon>
        <taxon>Coffea</taxon>
    </lineage>
</organism>